<dbReference type="Proteomes" id="UP000658793">
    <property type="component" value="Unassembled WGS sequence"/>
</dbReference>
<proteinExistence type="predicted"/>
<keyword evidence="2" id="KW-1185">Reference proteome</keyword>
<organism evidence="1 2">
    <name type="scientific">Flavobacterium palustre</name>
    <dbReference type="NCBI Taxonomy" id="1476463"/>
    <lineage>
        <taxon>Bacteria</taxon>
        <taxon>Pseudomonadati</taxon>
        <taxon>Bacteroidota</taxon>
        <taxon>Flavobacteriia</taxon>
        <taxon>Flavobacteriales</taxon>
        <taxon>Flavobacteriaceae</taxon>
        <taxon>Flavobacterium</taxon>
    </lineage>
</organism>
<sequence length="51" mass="5653">MNFEDEFVTHGKIDFFDLAILKKYGSKSGVVDFGIVKDAVVKPTVNKGNAY</sequence>
<protein>
    <submittedName>
        <fullName evidence="1">Uncharacterized protein</fullName>
    </submittedName>
</protein>
<evidence type="ECO:0000313" key="1">
    <source>
        <dbReference type="EMBL" id="GGA85455.1"/>
    </source>
</evidence>
<name>A0ABQ1HPV8_9FLAO</name>
<gene>
    <name evidence="1" type="ORF">GCM10008015_27750</name>
</gene>
<dbReference type="EMBL" id="BMGA01000008">
    <property type="protein sequence ID" value="GGA85455.1"/>
    <property type="molecule type" value="Genomic_DNA"/>
</dbReference>
<comment type="caution">
    <text evidence="1">The sequence shown here is derived from an EMBL/GenBank/DDBJ whole genome shotgun (WGS) entry which is preliminary data.</text>
</comment>
<accession>A0ABQ1HPV8</accession>
<evidence type="ECO:0000313" key="2">
    <source>
        <dbReference type="Proteomes" id="UP000658793"/>
    </source>
</evidence>
<reference evidence="2" key="1">
    <citation type="journal article" date="2019" name="Int. J. Syst. Evol. Microbiol.">
        <title>The Global Catalogue of Microorganisms (GCM) 10K type strain sequencing project: providing services to taxonomists for standard genome sequencing and annotation.</title>
        <authorList>
            <consortium name="The Broad Institute Genomics Platform"/>
            <consortium name="The Broad Institute Genome Sequencing Center for Infectious Disease"/>
            <person name="Wu L."/>
            <person name="Ma J."/>
        </authorList>
    </citation>
    <scope>NUCLEOTIDE SEQUENCE [LARGE SCALE GENOMIC DNA]</scope>
    <source>
        <strain evidence="2">CGMCC 1.12811</strain>
    </source>
</reference>